<dbReference type="EMBL" id="AONG01000003">
    <property type="protein sequence ID" value="KIQ71170.1"/>
    <property type="molecule type" value="Genomic_DNA"/>
</dbReference>
<evidence type="ECO:0000256" key="7">
    <source>
        <dbReference type="ARBA" id="ARBA00023004"/>
    </source>
</evidence>
<evidence type="ECO:0000256" key="6">
    <source>
        <dbReference type="ARBA" id="ARBA00022989"/>
    </source>
</evidence>
<gene>
    <name evidence="13" type="ORF">Wenmar_00549</name>
</gene>
<evidence type="ECO:0000256" key="3">
    <source>
        <dbReference type="ARBA" id="ARBA00022617"/>
    </source>
</evidence>
<reference evidence="13 14" key="1">
    <citation type="submission" date="2013-01" db="EMBL/GenBank/DDBJ databases">
        <authorList>
            <person name="Fiebig A."/>
            <person name="Goeker M."/>
            <person name="Klenk H.-P.P."/>
        </authorList>
    </citation>
    <scope>NUCLEOTIDE SEQUENCE [LARGE SCALE GENOMIC DNA]</scope>
    <source>
        <strain evidence="13 14">DSM 24838</strain>
    </source>
</reference>
<evidence type="ECO:0000313" key="14">
    <source>
        <dbReference type="Proteomes" id="UP000035100"/>
    </source>
</evidence>
<comment type="cofactor">
    <cofactor evidence="9">
        <name>heme c</name>
        <dbReference type="ChEBI" id="CHEBI:61717"/>
    </cofactor>
    <text evidence="9">Binds 1 heme c group covalently per subunit.</text>
</comment>
<dbReference type="PROSITE" id="PS51007">
    <property type="entry name" value="CYTC"/>
    <property type="match status" value="1"/>
</dbReference>
<dbReference type="GO" id="GO:0020037">
    <property type="term" value="F:heme binding"/>
    <property type="evidence" value="ECO:0007669"/>
    <property type="project" value="InterPro"/>
</dbReference>
<keyword evidence="14" id="KW-1185">Reference proteome</keyword>
<dbReference type="PRINTS" id="PR00603">
    <property type="entry name" value="CYTOCHROMEC1"/>
</dbReference>
<keyword evidence="5 9" id="KW-0479">Metal-binding</keyword>
<dbReference type="Gene3D" id="1.10.760.10">
    <property type="entry name" value="Cytochrome c-like domain"/>
    <property type="match status" value="1"/>
</dbReference>
<feature type="binding site" description="covalent" evidence="9">
    <location>
        <position position="62"/>
    </location>
    <ligand>
        <name>heme c</name>
        <dbReference type="ChEBI" id="CHEBI:61717"/>
    </ligand>
</feature>
<keyword evidence="3 9" id="KW-0349">Heme</keyword>
<evidence type="ECO:0000259" key="12">
    <source>
        <dbReference type="PROSITE" id="PS51007"/>
    </source>
</evidence>
<proteinExistence type="predicted"/>
<keyword evidence="4 10" id="KW-0812">Transmembrane</keyword>
<feature type="transmembrane region" description="Helical" evidence="10">
    <location>
        <begin position="274"/>
        <end position="293"/>
    </location>
</feature>
<comment type="caution">
    <text evidence="13">The sequence shown here is derived from an EMBL/GenBank/DDBJ whole genome shotgun (WGS) entry which is preliminary data.</text>
</comment>
<evidence type="ECO:0000256" key="2">
    <source>
        <dbReference type="ARBA" id="ARBA00016165"/>
    </source>
</evidence>
<feature type="binding site" description="covalent" evidence="9">
    <location>
        <position position="58"/>
    </location>
    <ligand>
        <name>heme c</name>
        <dbReference type="ChEBI" id="CHEBI:61717"/>
    </ligand>
</feature>
<dbReference type="eggNOG" id="COG2857">
    <property type="taxonomic scope" value="Bacteria"/>
</dbReference>
<name>A0A0D0NSJ2_9RHOB</name>
<dbReference type="OrthoDB" id="9808471at2"/>
<keyword evidence="8 10" id="KW-0472">Membrane</keyword>
<feature type="binding site" description="covalent" evidence="9">
    <location>
        <position position="61"/>
    </location>
    <ligand>
        <name>heme c</name>
        <dbReference type="ChEBI" id="CHEBI:61717"/>
    </ligand>
</feature>
<evidence type="ECO:0000256" key="11">
    <source>
        <dbReference type="SAM" id="SignalP"/>
    </source>
</evidence>
<keyword evidence="6 10" id="KW-1133">Transmembrane helix</keyword>
<dbReference type="Proteomes" id="UP000035100">
    <property type="component" value="Unassembled WGS sequence"/>
</dbReference>
<dbReference type="InterPro" id="IPR036909">
    <property type="entry name" value="Cyt_c-like_dom_sf"/>
</dbReference>
<dbReference type="InterPro" id="IPR002326">
    <property type="entry name" value="Cyt_c1"/>
</dbReference>
<dbReference type="GO" id="GO:0009055">
    <property type="term" value="F:electron transfer activity"/>
    <property type="evidence" value="ECO:0007669"/>
    <property type="project" value="InterPro"/>
</dbReference>
<dbReference type="RefSeq" id="WP_018304661.1">
    <property type="nucleotide sequence ID" value="NZ_KB902314.1"/>
</dbReference>
<dbReference type="SUPFAM" id="SSF46626">
    <property type="entry name" value="Cytochrome c"/>
    <property type="match status" value="1"/>
</dbReference>
<organism evidence="13 14">
    <name type="scientific">Wenxinia marina DSM 24838</name>
    <dbReference type="NCBI Taxonomy" id="1123501"/>
    <lineage>
        <taxon>Bacteria</taxon>
        <taxon>Pseudomonadati</taxon>
        <taxon>Pseudomonadota</taxon>
        <taxon>Alphaproteobacteria</taxon>
        <taxon>Rhodobacterales</taxon>
        <taxon>Roseobacteraceae</taxon>
        <taxon>Wenxinia</taxon>
    </lineage>
</organism>
<dbReference type="InterPro" id="IPR009056">
    <property type="entry name" value="Cyt_c-like_dom"/>
</dbReference>
<keyword evidence="7 9" id="KW-0408">Iron</keyword>
<dbReference type="AlphaFoldDB" id="A0A0D0NSJ2"/>
<sequence>MIKTLTLSAALALGLGGAALAAESGGHVEDFDFSFEGPFGSYDQMQLQRGLQIYTEICAACHGLEYVSFRNLSEEGGPMLPEEQMRAYAQYYEIYDETLNDGEGDYRLATPADRFPQSSLSNAPDLSLMAKARAGFHGPYGLGINQFLYGMGGPEYVATLLVAYEEEPECAADAGMEGYYNSAFTAGGYPDSCKIFEEVETEVTDEDGNVTTTTELVEVGRQVPGSWIAMPQPLYGDDVEFADGHSTELHHEAEDVAAFLMWAAEPHLNARKAGGLQGVIFLVVLSVLLYLANKRLWAPHKGKH</sequence>
<dbReference type="PANTHER" id="PTHR10266:SF3">
    <property type="entry name" value="CYTOCHROME C1, HEME PROTEIN, MITOCHONDRIAL"/>
    <property type="match status" value="1"/>
</dbReference>
<dbReference type="Gene3D" id="1.20.5.100">
    <property type="entry name" value="Cytochrome c1, transmembrane anchor, C-terminal"/>
    <property type="match status" value="1"/>
</dbReference>
<evidence type="ECO:0000313" key="13">
    <source>
        <dbReference type="EMBL" id="KIQ71170.1"/>
    </source>
</evidence>
<feature type="domain" description="Cytochrome c" evidence="12">
    <location>
        <begin position="45"/>
        <end position="168"/>
    </location>
</feature>
<evidence type="ECO:0000256" key="4">
    <source>
        <dbReference type="ARBA" id="ARBA00022692"/>
    </source>
</evidence>
<dbReference type="Pfam" id="PF02167">
    <property type="entry name" value="Cytochrom_C1"/>
    <property type="match status" value="1"/>
</dbReference>
<evidence type="ECO:0000256" key="9">
    <source>
        <dbReference type="PIRSR" id="PIRSR602326-1"/>
    </source>
</evidence>
<dbReference type="GO" id="GO:0046872">
    <property type="term" value="F:metal ion binding"/>
    <property type="evidence" value="ECO:0007669"/>
    <property type="project" value="UniProtKB-KW"/>
</dbReference>
<evidence type="ECO:0000256" key="8">
    <source>
        <dbReference type="ARBA" id="ARBA00023136"/>
    </source>
</evidence>
<dbReference type="PATRIC" id="fig|1123501.6.peg.609"/>
<dbReference type="PANTHER" id="PTHR10266">
    <property type="entry name" value="CYTOCHROME C1"/>
    <property type="match status" value="1"/>
</dbReference>
<keyword evidence="11" id="KW-0732">Signal</keyword>
<feature type="binding site" description="covalent" evidence="9">
    <location>
        <position position="230"/>
    </location>
    <ligand>
        <name>heme c</name>
        <dbReference type="ChEBI" id="CHEBI:61717"/>
    </ligand>
</feature>
<protein>
    <recommendedName>
        <fullName evidence="2">Cytochrome c1</fullName>
    </recommendedName>
</protein>
<comment type="subcellular location">
    <subcellularLocation>
        <location evidence="1">Membrane</location>
    </subcellularLocation>
</comment>
<evidence type="ECO:0000256" key="10">
    <source>
        <dbReference type="SAM" id="Phobius"/>
    </source>
</evidence>
<feature type="signal peptide" evidence="11">
    <location>
        <begin position="1"/>
        <end position="21"/>
    </location>
</feature>
<feature type="chain" id="PRO_5002234750" description="Cytochrome c1" evidence="11">
    <location>
        <begin position="22"/>
        <end position="304"/>
    </location>
</feature>
<dbReference type="GO" id="GO:0016020">
    <property type="term" value="C:membrane"/>
    <property type="evidence" value="ECO:0007669"/>
    <property type="project" value="UniProtKB-SubCell"/>
</dbReference>
<dbReference type="STRING" id="1123501.Wenmar_00549"/>
<accession>A0A0D0NSJ2</accession>
<evidence type="ECO:0000256" key="5">
    <source>
        <dbReference type="ARBA" id="ARBA00022723"/>
    </source>
</evidence>
<evidence type="ECO:0000256" key="1">
    <source>
        <dbReference type="ARBA" id="ARBA00004370"/>
    </source>
</evidence>